<keyword evidence="2" id="KW-1185">Reference proteome</keyword>
<dbReference type="Proteomes" id="UP001558632">
    <property type="component" value="Unassembled WGS sequence"/>
</dbReference>
<gene>
    <name evidence="1" type="ORF">TSPI_09642</name>
</gene>
<reference evidence="1 2" key="1">
    <citation type="submission" date="2024-07" db="EMBL/GenBank/DDBJ databases">
        <title>Enhanced genomic and transcriptomic resources for Trichinella pseudospiralis and T. spiralis underpin the discovery of pronounced molecular differences between stages and species.</title>
        <authorList>
            <person name="Pasi K.K."/>
            <person name="La Rosa G."/>
            <person name="Gomez-Morales M.A."/>
            <person name="Tosini F."/>
            <person name="Sumanam S."/>
            <person name="Young N.D."/>
            <person name="Chang B.C."/>
            <person name="Robin G.B."/>
        </authorList>
    </citation>
    <scope>NUCLEOTIDE SEQUENCE [LARGE SCALE GENOMIC DNA]</scope>
    <source>
        <strain evidence="1">ISS534</strain>
    </source>
</reference>
<name>A0ABR3L2F3_TRISP</name>
<accession>A0ABR3L2F3</accession>
<comment type="caution">
    <text evidence="1">The sequence shown here is derived from an EMBL/GenBank/DDBJ whole genome shotgun (WGS) entry which is preliminary data.</text>
</comment>
<organism evidence="1 2">
    <name type="scientific">Trichinella spiralis</name>
    <name type="common">Trichina worm</name>
    <dbReference type="NCBI Taxonomy" id="6334"/>
    <lineage>
        <taxon>Eukaryota</taxon>
        <taxon>Metazoa</taxon>
        <taxon>Ecdysozoa</taxon>
        <taxon>Nematoda</taxon>
        <taxon>Enoplea</taxon>
        <taxon>Dorylaimia</taxon>
        <taxon>Trichinellida</taxon>
        <taxon>Trichinellidae</taxon>
        <taxon>Trichinella</taxon>
    </lineage>
</organism>
<protein>
    <submittedName>
        <fullName evidence="1">Uncharacterized protein</fullName>
    </submittedName>
</protein>
<sequence>MCMALNEVRLLTSMCYVFPQLKCTLQAIEMAVLLNSQFNEWSKENVKTRTARSRTGEDKRYDQ</sequence>
<dbReference type="EMBL" id="JBEUSY010000062">
    <property type="protein sequence ID" value="KAL1245864.1"/>
    <property type="molecule type" value="Genomic_DNA"/>
</dbReference>
<proteinExistence type="predicted"/>
<evidence type="ECO:0000313" key="1">
    <source>
        <dbReference type="EMBL" id="KAL1245864.1"/>
    </source>
</evidence>
<evidence type="ECO:0000313" key="2">
    <source>
        <dbReference type="Proteomes" id="UP001558632"/>
    </source>
</evidence>